<accession>K5WVY2</accession>
<dbReference type="OMA" id="ACSEHAP"/>
<dbReference type="HOGENOM" id="CLU_557733_0_0_1"/>
<evidence type="ECO:0000313" key="2">
    <source>
        <dbReference type="Proteomes" id="UP000008493"/>
    </source>
</evidence>
<dbReference type="GeneID" id="18826879"/>
<sequence>MSSDLNKPSTNQPISSTDMLACSEHAPQLEGSDIKAASLITEMSAIIDSKLPVAKLHIDPASSPQLEKIVMQTSRIPDDTFQVLLELKHVVEDHESQLEGLRPQIQNNEPIADDKLKKHKQSFMSAGRKIFFDYHGAIAQHIRFVEKSWDNVNKSIRQVFDESKKTQDWQGRVDVIKDNLVPQVSAINPLLAPAESVANVAVGLAAYDISRKLDDKLSDLGVLDEALREDVLVAIKTKARLQEYLLHNQSARNNFEFICDMMYDIKVPGEGSNHRGALTSQRIDLAKEIISQLMLPVNKFLVQKNGYYGHGITVVREVDSFCDVIPKISQDIERIVAARVIIKRSHEARFGKTAHQLGMVIFQFLQTIKDIYDQKIVEQAAFFTLKTHKFSQETGILIHSLDNILDKRTSSRRMAKAKKIRKVEDRFSNAVPGPENRRALVNPDEVRGILRRLNQSVETIHKLAAASGIGKMVQSITGNEVERAHVEFDLSNNSLGEFHQVLGEGVRSGLEELEELLPIEEPKSFIGQIGAIFRPNR</sequence>
<gene>
    <name evidence="1" type="ORF">AGABI1DRAFT_128745</name>
</gene>
<keyword evidence="2" id="KW-1185">Reference proteome</keyword>
<dbReference type="InParanoid" id="K5WVY2"/>
<protein>
    <submittedName>
        <fullName evidence="1">Uncharacterized protein</fullName>
    </submittedName>
</protein>
<dbReference type="Proteomes" id="UP000008493">
    <property type="component" value="Unassembled WGS sequence"/>
</dbReference>
<dbReference type="KEGG" id="abp:AGABI1DRAFT128745"/>
<reference evidence="2" key="1">
    <citation type="journal article" date="2012" name="Proc. Natl. Acad. Sci. U.S.A.">
        <title>Genome sequence of the button mushroom Agaricus bisporus reveals mechanisms governing adaptation to a humic-rich ecological niche.</title>
        <authorList>
            <person name="Morin E."/>
            <person name="Kohler A."/>
            <person name="Baker A.R."/>
            <person name="Foulongne-Oriol M."/>
            <person name="Lombard V."/>
            <person name="Nagy L.G."/>
            <person name="Ohm R.A."/>
            <person name="Patyshakuliyeva A."/>
            <person name="Brun A."/>
            <person name="Aerts A.L."/>
            <person name="Bailey A.M."/>
            <person name="Billette C."/>
            <person name="Coutinho P.M."/>
            <person name="Deakin G."/>
            <person name="Doddapaneni H."/>
            <person name="Floudas D."/>
            <person name="Grimwood J."/>
            <person name="Hilden K."/>
            <person name="Kuees U."/>
            <person name="LaButti K.M."/>
            <person name="Lapidus A."/>
            <person name="Lindquist E.A."/>
            <person name="Lucas S.M."/>
            <person name="Murat C."/>
            <person name="Riley R.W."/>
            <person name="Salamov A.A."/>
            <person name="Schmutz J."/>
            <person name="Subramanian V."/>
            <person name="Woesten H.A.B."/>
            <person name="Xu J."/>
            <person name="Eastwood D.C."/>
            <person name="Foster G.D."/>
            <person name="Sonnenberg A.S."/>
            <person name="Cullen D."/>
            <person name="de Vries R.P."/>
            <person name="Lundell T."/>
            <person name="Hibbett D.S."/>
            <person name="Henrissat B."/>
            <person name="Burton K.S."/>
            <person name="Kerrigan R.W."/>
            <person name="Challen M.P."/>
            <person name="Grigoriev I.V."/>
            <person name="Martin F."/>
        </authorList>
    </citation>
    <scope>NUCLEOTIDE SEQUENCE [LARGE SCALE GENOMIC DNA]</scope>
    <source>
        <strain evidence="2">JB137-S8 / ATCC MYA-4627 / FGSC 10392</strain>
    </source>
</reference>
<dbReference type="RefSeq" id="XP_007330217.1">
    <property type="nucleotide sequence ID" value="XM_007330155.1"/>
</dbReference>
<proteinExistence type="predicted"/>
<organism evidence="1 2">
    <name type="scientific">Agaricus bisporus var. burnettii (strain JB137-S8 / ATCC MYA-4627 / FGSC 10392)</name>
    <name type="common">White button mushroom</name>
    <dbReference type="NCBI Taxonomy" id="597362"/>
    <lineage>
        <taxon>Eukaryota</taxon>
        <taxon>Fungi</taxon>
        <taxon>Dikarya</taxon>
        <taxon>Basidiomycota</taxon>
        <taxon>Agaricomycotina</taxon>
        <taxon>Agaricomycetes</taxon>
        <taxon>Agaricomycetidae</taxon>
        <taxon>Agaricales</taxon>
        <taxon>Agaricineae</taxon>
        <taxon>Agaricaceae</taxon>
        <taxon>Agaricus</taxon>
    </lineage>
</organism>
<dbReference type="AlphaFoldDB" id="K5WVY2"/>
<name>K5WVY2_AGABU</name>
<dbReference type="EMBL" id="JH971390">
    <property type="protein sequence ID" value="EKM79601.1"/>
    <property type="molecule type" value="Genomic_DNA"/>
</dbReference>
<evidence type="ECO:0000313" key="1">
    <source>
        <dbReference type="EMBL" id="EKM79601.1"/>
    </source>
</evidence>